<sequence>MLFTKAAASNFLRSVSKRTKSTVSGGNQVAGSSENASSGAGGLIAAVGTTFGTYMLADFCSNFIQHPTQKMDYGYFNQFFGRDVDQAWWGTRTEHIVRVAACLAVTDHTSQHFFSKYLGRPLCFAKSPAAFVAHTFLFIFSGVAIYCGVDSALNPAHEGRRVEELKSNLYSTYIGTNTAWYEPYVAPALAKVAGPAIANTWFGSALLPATLAYSTVKGVGWYDWGNCGLNDHEMRMNGLATEDV</sequence>
<dbReference type="OrthoDB" id="9978102at2759"/>
<dbReference type="AlphaFoldDB" id="A0A9K3L779"/>
<proteinExistence type="predicted"/>
<organism evidence="1 2">
    <name type="scientific">Nitzschia inconspicua</name>
    <dbReference type="NCBI Taxonomy" id="303405"/>
    <lineage>
        <taxon>Eukaryota</taxon>
        <taxon>Sar</taxon>
        <taxon>Stramenopiles</taxon>
        <taxon>Ochrophyta</taxon>
        <taxon>Bacillariophyta</taxon>
        <taxon>Bacillariophyceae</taxon>
        <taxon>Bacillariophycidae</taxon>
        <taxon>Bacillariales</taxon>
        <taxon>Bacillariaceae</taxon>
        <taxon>Nitzschia</taxon>
    </lineage>
</organism>
<evidence type="ECO:0000313" key="1">
    <source>
        <dbReference type="EMBL" id="KAG7357005.1"/>
    </source>
</evidence>
<keyword evidence="2" id="KW-1185">Reference proteome</keyword>
<reference evidence="1" key="2">
    <citation type="submission" date="2021-04" db="EMBL/GenBank/DDBJ databases">
        <authorList>
            <person name="Podell S."/>
        </authorList>
    </citation>
    <scope>NUCLEOTIDE SEQUENCE</scope>
    <source>
        <strain evidence="1">Hildebrandi</strain>
    </source>
</reference>
<gene>
    <name evidence="1" type="ORF">IV203_001693</name>
</gene>
<protein>
    <submittedName>
        <fullName evidence="1">Uncharacterized protein</fullName>
    </submittedName>
</protein>
<accession>A0A9K3L779</accession>
<reference evidence="1" key="1">
    <citation type="journal article" date="2021" name="Sci. Rep.">
        <title>Diploid genomic architecture of Nitzschia inconspicua, an elite biomass production diatom.</title>
        <authorList>
            <person name="Oliver A."/>
            <person name="Podell S."/>
            <person name="Pinowska A."/>
            <person name="Traller J.C."/>
            <person name="Smith S.R."/>
            <person name="McClure R."/>
            <person name="Beliaev A."/>
            <person name="Bohutskyi P."/>
            <person name="Hill E.A."/>
            <person name="Rabines A."/>
            <person name="Zheng H."/>
            <person name="Allen L.Z."/>
            <person name="Kuo A."/>
            <person name="Grigoriev I.V."/>
            <person name="Allen A.E."/>
            <person name="Hazlebeck D."/>
            <person name="Allen E.E."/>
        </authorList>
    </citation>
    <scope>NUCLEOTIDE SEQUENCE</scope>
    <source>
        <strain evidence="1">Hildebrandi</strain>
    </source>
</reference>
<evidence type="ECO:0000313" key="2">
    <source>
        <dbReference type="Proteomes" id="UP000693970"/>
    </source>
</evidence>
<dbReference type="EMBL" id="JAGRRH010000015">
    <property type="protein sequence ID" value="KAG7357005.1"/>
    <property type="molecule type" value="Genomic_DNA"/>
</dbReference>
<name>A0A9K3L779_9STRA</name>
<comment type="caution">
    <text evidence="1">The sequence shown here is derived from an EMBL/GenBank/DDBJ whole genome shotgun (WGS) entry which is preliminary data.</text>
</comment>
<dbReference type="Proteomes" id="UP000693970">
    <property type="component" value="Unassembled WGS sequence"/>
</dbReference>